<dbReference type="Pfam" id="PF00582">
    <property type="entry name" value="Usp"/>
    <property type="match status" value="2"/>
</dbReference>
<comment type="caution">
    <text evidence="4">The sequence shown here is derived from an EMBL/GenBank/DDBJ whole genome shotgun (WGS) entry which is preliminary data.</text>
</comment>
<evidence type="ECO:0000256" key="2">
    <source>
        <dbReference type="SAM" id="MobiDB-lite"/>
    </source>
</evidence>
<dbReference type="InterPro" id="IPR006016">
    <property type="entry name" value="UspA"/>
</dbReference>
<feature type="region of interest" description="Disordered" evidence="2">
    <location>
        <begin position="304"/>
        <end position="324"/>
    </location>
</feature>
<dbReference type="InterPro" id="IPR006015">
    <property type="entry name" value="Universal_stress_UspA"/>
</dbReference>
<name>A0A3A4F2P1_9MICC</name>
<organism evidence="4 5">
    <name type="scientific">Nesterenkonia natronophila</name>
    <dbReference type="NCBI Taxonomy" id="2174932"/>
    <lineage>
        <taxon>Bacteria</taxon>
        <taxon>Bacillati</taxon>
        <taxon>Actinomycetota</taxon>
        <taxon>Actinomycetes</taxon>
        <taxon>Micrococcales</taxon>
        <taxon>Micrococcaceae</taxon>
        <taxon>Nesterenkonia</taxon>
    </lineage>
</organism>
<sequence>MLDTNKSLGVLVGFDGSDHAIRALQWGACEAWRRDVPVTVVTAFTVPRMIPGNTEAAAQTVDNSLAREGAENTLAEAREILRDFPGESRFHVEYGDAAGVLVAHSSNAEIVVVGARGRGGFVGRVLGSVASALPAHAACPSVIVDRSYKFTSTNEDPWISSDERPIVIGMDSSRGSKYAALQAAEAAVRHGVPLRVVMSVPPLDGALMWYPELGPRYDERERRHYELEDRLQVIVRWLSEHFEHLVIRCEVIDGLPVEVLQNETRNAQLTVVGTRGRGGLASALLGSTSSSLLMHAAGPVMVVPEEDDPRMPDDDHAAAHAPLR</sequence>
<evidence type="ECO:0000313" key="4">
    <source>
        <dbReference type="EMBL" id="RJN31991.1"/>
    </source>
</evidence>
<proteinExistence type="inferred from homology"/>
<dbReference type="Proteomes" id="UP000266615">
    <property type="component" value="Unassembled WGS sequence"/>
</dbReference>
<dbReference type="InterPro" id="IPR014729">
    <property type="entry name" value="Rossmann-like_a/b/a_fold"/>
</dbReference>
<dbReference type="PANTHER" id="PTHR46553:SF3">
    <property type="entry name" value="ADENINE NUCLEOTIDE ALPHA HYDROLASES-LIKE SUPERFAMILY PROTEIN"/>
    <property type="match status" value="1"/>
</dbReference>
<keyword evidence="5" id="KW-1185">Reference proteome</keyword>
<dbReference type="AlphaFoldDB" id="A0A3A4F2P1"/>
<evidence type="ECO:0000256" key="1">
    <source>
        <dbReference type="ARBA" id="ARBA00008791"/>
    </source>
</evidence>
<comment type="similarity">
    <text evidence="1">Belongs to the universal stress protein A family.</text>
</comment>
<dbReference type="SUPFAM" id="SSF52402">
    <property type="entry name" value="Adenine nucleotide alpha hydrolases-like"/>
    <property type="match status" value="2"/>
</dbReference>
<dbReference type="PANTHER" id="PTHR46553">
    <property type="entry name" value="ADENINE NUCLEOTIDE ALPHA HYDROLASES-LIKE SUPERFAMILY PROTEIN"/>
    <property type="match status" value="1"/>
</dbReference>
<feature type="compositionally biased region" description="Basic and acidic residues" evidence="2">
    <location>
        <begin position="309"/>
        <end position="318"/>
    </location>
</feature>
<feature type="domain" description="UspA" evidence="3">
    <location>
        <begin position="10"/>
        <end position="144"/>
    </location>
</feature>
<dbReference type="PRINTS" id="PR01438">
    <property type="entry name" value="UNVRSLSTRESS"/>
</dbReference>
<evidence type="ECO:0000313" key="5">
    <source>
        <dbReference type="Proteomes" id="UP000266615"/>
    </source>
</evidence>
<dbReference type="EMBL" id="QYZP01000002">
    <property type="protein sequence ID" value="RJN31991.1"/>
    <property type="molecule type" value="Genomic_DNA"/>
</dbReference>
<feature type="domain" description="UspA" evidence="3">
    <location>
        <begin position="164"/>
        <end position="304"/>
    </location>
</feature>
<accession>A0A3A4F2P1</accession>
<protein>
    <submittedName>
        <fullName evidence="4">Universal stress protein</fullName>
    </submittedName>
</protein>
<reference evidence="4 5" key="1">
    <citation type="submission" date="2018-09" db="EMBL/GenBank/DDBJ databases">
        <title>Nesterenkonia natronophila sp. nov., an alkaliphilic actinobacteriume isolated from a soda lake, and emended description of the genus Nesterenkonia.</title>
        <authorList>
            <person name="Menes R.J."/>
            <person name="Iriarte A."/>
        </authorList>
    </citation>
    <scope>NUCLEOTIDE SEQUENCE [LARGE SCALE GENOMIC DNA]</scope>
    <source>
        <strain evidence="4 5">M8</strain>
    </source>
</reference>
<dbReference type="Gene3D" id="3.40.50.620">
    <property type="entry name" value="HUPs"/>
    <property type="match status" value="2"/>
</dbReference>
<gene>
    <name evidence="4" type="ORF">D3250_07780</name>
</gene>
<evidence type="ECO:0000259" key="3">
    <source>
        <dbReference type="Pfam" id="PF00582"/>
    </source>
</evidence>